<dbReference type="EMBL" id="JAIZAY010000018">
    <property type="protein sequence ID" value="KAJ8024568.1"/>
    <property type="molecule type" value="Genomic_DNA"/>
</dbReference>
<proteinExistence type="inferred from homology"/>
<dbReference type="InterPro" id="IPR017920">
    <property type="entry name" value="COMM"/>
</dbReference>
<dbReference type="PANTHER" id="PTHR31159:SF1">
    <property type="entry name" value="COMM DOMAIN-CONTAINING PROTEIN 3"/>
    <property type="match status" value="1"/>
</dbReference>
<dbReference type="CDD" id="cd04751">
    <property type="entry name" value="Commd3"/>
    <property type="match status" value="1"/>
</dbReference>
<dbReference type="AlphaFoldDB" id="A0A9Q0YLB1"/>
<evidence type="ECO:0000256" key="1">
    <source>
        <dbReference type="ARBA" id="ARBA00016548"/>
    </source>
</evidence>
<comment type="caution">
    <text evidence="4">The sequence shown here is derived from an EMBL/GenBank/DDBJ whole genome shotgun (WGS) entry which is preliminary data.</text>
</comment>
<sequence>MELSTEVLQSLQLAGDAASVPDKCFSPLVTRVLKDCSSASAGPRAIASKPSVTGKPLPGLNAGIFKQVYAALYTMVLEASKHDLDHSNFRHVMLRGRTLLFLAEVKGHLRSPEVDVQKPCNRNISSAVLEECKYTPDRIEVFAKAFEAAKPQLRASLSDVGSQFPHIVDVDWRLDYYIKNNHLDKVNEPTYLVTLKTEEGDGQGTKDIQFACSIEQLQVIKKPSVPGISSLTEDGMTSFLVVLFFRRLYAPLIGSRYH</sequence>
<dbReference type="PANTHER" id="PTHR31159">
    <property type="entry name" value="COMM DOMAIN-CONTAINING PROTEIN 3"/>
    <property type="match status" value="1"/>
</dbReference>
<dbReference type="OrthoDB" id="1917519at2759"/>
<evidence type="ECO:0000256" key="2">
    <source>
        <dbReference type="ARBA" id="ARBA00093469"/>
    </source>
</evidence>
<protein>
    <recommendedName>
        <fullName evidence="1">COMM domain-containing protein 3</fullName>
    </recommendedName>
</protein>
<dbReference type="GO" id="GO:0006814">
    <property type="term" value="P:sodium ion transport"/>
    <property type="evidence" value="ECO:0007669"/>
    <property type="project" value="InterPro"/>
</dbReference>
<dbReference type="PROSITE" id="PS51269">
    <property type="entry name" value="COMM"/>
    <property type="match status" value="1"/>
</dbReference>
<keyword evidence="5" id="KW-1185">Reference proteome</keyword>
<organism evidence="4 5">
    <name type="scientific">Holothuria leucospilota</name>
    <name type="common">Black long sea cucumber</name>
    <name type="synonym">Mertensiothuria leucospilota</name>
    <dbReference type="NCBI Taxonomy" id="206669"/>
    <lineage>
        <taxon>Eukaryota</taxon>
        <taxon>Metazoa</taxon>
        <taxon>Echinodermata</taxon>
        <taxon>Eleutherozoa</taxon>
        <taxon>Echinozoa</taxon>
        <taxon>Holothuroidea</taxon>
        <taxon>Aspidochirotacea</taxon>
        <taxon>Aspidochirotida</taxon>
        <taxon>Holothuriidae</taxon>
        <taxon>Holothuria</taxon>
    </lineage>
</organism>
<dbReference type="InterPro" id="IPR037355">
    <property type="entry name" value="COMMD3"/>
</dbReference>
<feature type="domain" description="COMM" evidence="3">
    <location>
        <begin position="166"/>
        <end position="235"/>
    </location>
</feature>
<evidence type="ECO:0000313" key="5">
    <source>
        <dbReference type="Proteomes" id="UP001152320"/>
    </source>
</evidence>
<accession>A0A9Q0YLB1</accession>
<gene>
    <name evidence="4" type="ORF">HOLleu_34509</name>
</gene>
<comment type="similarity">
    <text evidence="2">Belongs to the COMM domain-containing protein 3 family.</text>
</comment>
<dbReference type="Proteomes" id="UP001152320">
    <property type="component" value="Chromosome 18"/>
</dbReference>
<dbReference type="Pfam" id="PF21672">
    <property type="entry name" value="COMM_HN"/>
    <property type="match status" value="1"/>
</dbReference>
<evidence type="ECO:0000313" key="4">
    <source>
        <dbReference type="EMBL" id="KAJ8024568.1"/>
    </source>
</evidence>
<dbReference type="Pfam" id="PF07258">
    <property type="entry name" value="COMM_domain"/>
    <property type="match status" value="1"/>
</dbReference>
<reference evidence="4" key="1">
    <citation type="submission" date="2021-10" db="EMBL/GenBank/DDBJ databases">
        <title>Tropical sea cucumber genome reveals ecological adaptation and Cuvierian tubules defense mechanism.</title>
        <authorList>
            <person name="Chen T."/>
        </authorList>
    </citation>
    <scope>NUCLEOTIDE SEQUENCE</scope>
    <source>
        <strain evidence="4">Nanhai2018</strain>
        <tissue evidence="4">Muscle</tissue>
    </source>
</reference>
<evidence type="ECO:0000259" key="3">
    <source>
        <dbReference type="PROSITE" id="PS51269"/>
    </source>
</evidence>
<name>A0A9Q0YLB1_HOLLE</name>